<dbReference type="GO" id="GO:0006508">
    <property type="term" value="P:proteolysis"/>
    <property type="evidence" value="ECO:0007669"/>
    <property type="project" value="UniProtKB-KW"/>
</dbReference>
<evidence type="ECO:0000256" key="1">
    <source>
        <dbReference type="ARBA" id="ARBA00022670"/>
    </source>
</evidence>
<name>A0A7J4TKJ9_9EURY</name>
<dbReference type="AlphaFoldDB" id="A0A7J4TKJ9"/>
<gene>
    <name evidence="5" type="ORF">HA271_08975</name>
</gene>
<dbReference type="InterPro" id="IPR036059">
    <property type="entry name" value="TldD/PmbA_sf"/>
</dbReference>
<dbReference type="InterPro" id="IPR002510">
    <property type="entry name" value="Metalloprtase-TldD/E_N"/>
</dbReference>
<dbReference type="InterPro" id="IPR035068">
    <property type="entry name" value="TldD/PmbA_N"/>
</dbReference>
<proteinExistence type="predicted"/>
<keyword evidence="1" id="KW-0645">Protease</keyword>
<dbReference type="Proteomes" id="UP000586031">
    <property type="component" value="Unassembled WGS sequence"/>
</dbReference>
<feature type="domain" description="Metalloprotease TldD/E N-terminal" evidence="4">
    <location>
        <begin position="24"/>
        <end position="86"/>
    </location>
</feature>
<keyword evidence="2" id="KW-0378">Hydrolase</keyword>
<dbReference type="Gene3D" id="3.30.2290.10">
    <property type="entry name" value="PmbA/TldD superfamily"/>
    <property type="match status" value="1"/>
</dbReference>
<evidence type="ECO:0000256" key="3">
    <source>
        <dbReference type="ARBA" id="ARBA00023049"/>
    </source>
</evidence>
<feature type="non-terminal residue" evidence="5">
    <location>
        <position position="113"/>
    </location>
</feature>
<dbReference type="GO" id="GO:0008237">
    <property type="term" value="F:metallopeptidase activity"/>
    <property type="evidence" value="ECO:0007669"/>
    <property type="project" value="UniProtKB-KW"/>
</dbReference>
<comment type="caution">
    <text evidence="5">The sequence shown here is derived from an EMBL/GenBank/DDBJ whole genome shotgun (WGS) entry which is preliminary data.</text>
</comment>
<dbReference type="SUPFAM" id="SSF111283">
    <property type="entry name" value="Putative modulator of DNA gyrase, PmbA/TldD"/>
    <property type="match status" value="1"/>
</dbReference>
<organism evidence="5 6">
    <name type="scientific">Methanobacterium subterraneum</name>
    <dbReference type="NCBI Taxonomy" id="59277"/>
    <lineage>
        <taxon>Archaea</taxon>
        <taxon>Methanobacteriati</taxon>
        <taxon>Methanobacteriota</taxon>
        <taxon>Methanomada group</taxon>
        <taxon>Methanobacteria</taxon>
        <taxon>Methanobacteriales</taxon>
        <taxon>Methanobacteriaceae</taxon>
        <taxon>Methanobacterium</taxon>
    </lineage>
</organism>
<dbReference type="PANTHER" id="PTHR30624">
    <property type="entry name" value="UNCHARACTERIZED PROTEIN TLDD AND PMBA"/>
    <property type="match status" value="1"/>
</dbReference>
<dbReference type="PANTHER" id="PTHR30624:SF0">
    <property type="entry name" value="METALLOPROTEASE SLR0863"/>
    <property type="match status" value="1"/>
</dbReference>
<dbReference type="InterPro" id="IPR051463">
    <property type="entry name" value="Peptidase_U62_metallo"/>
</dbReference>
<keyword evidence="3" id="KW-0482">Metalloprotease</keyword>
<dbReference type="GO" id="GO:0005829">
    <property type="term" value="C:cytosol"/>
    <property type="evidence" value="ECO:0007669"/>
    <property type="project" value="TreeGrafter"/>
</dbReference>
<protein>
    <submittedName>
        <fullName evidence="5">TldD/PmbA family protein</fullName>
    </submittedName>
</protein>
<sequence length="113" mass="12406">MKSELDLDLLGKTLESVEKHVDYADIRVSESQNTVIVMKDGKIQEIRSGCDLGACIRVLKQGAWGFSYTTQLDRLDRVAESALKLASALSSDVELAPAEIKTDKVPSNARIKL</sequence>
<evidence type="ECO:0000313" key="5">
    <source>
        <dbReference type="EMBL" id="HII84938.1"/>
    </source>
</evidence>
<evidence type="ECO:0000256" key="2">
    <source>
        <dbReference type="ARBA" id="ARBA00022801"/>
    </source>
</evidence>
<reference evidence="6" key="1">
    <citation type="journal article" date="2020" name="bioRxiv">
        <title>A rank-normalized archaeal taxonomy based on genome phylogeny resolves widespread incomplete and uneven classifications.</title>
        <authorList>
            <person name="Rinke C."/>
            <person name="Chuvochina M."/>
            <person name="Mussig A.J."/>
            <person name="Chaumeil P.-A."/>
            <person name="Waite D.W."/>
            <person name="Whitman W.B."/>
            <person name="Parks D.H."/>
            <person name="Hugenholtz P."/>
        </authorList>
    </citation>
    <scope>NUCLEOTIDE SEQUENCE [LARGE SCALE GENOMIC DNA]</scope>
</reference>
<evidence type="ECO:0000313" key="6">
    <source>
        <dbReference type="Proteomes" id="UP000586031"/>
    </source>
</evidence>
<dbReference type="EMBL" id="DUHE01000253">
    <property type="protein sequence ID" value="HII84938.1"/>
    <property type="molecule type" value="Genomic_DNA"/>
</dbReference>
<accession>A0A7J4TKJ9</accession>
<dbReference type="Pfam" id="PF01523">
    <property type="entry name" value="PmbA_TldD_1st"/>
    <property type="match status" value="1"/>
</dbReference>
<evidence type="ECO:0000259" key="4">
    <source>
        <dbReference type="Pfam" id="PF01523"/>
    </source>
</evidence>